<dbReference type="SUPFAM" id="SSF52507">
    <property type="entry name" value="Homo-oligomeric flavin-containing Cys decarboxylases, HFCD"/>
    <property type="match status" value="1"/>
</dbReference>
<dbReference type="AlphaFoldDB" id="A0A644YGZ6"/>
<protein>
    <submittedName>
        <fullName evidence="2">Dipicolinate synthase subunit B</fullName>
        <ecNumber evidence="2">1.3.1.-</ecNumber>
    </submittedName>
</protein>
<dbReference type="Gene3D" id="3.40.50.1950">
    <property type="entry name" value="Flavin prenyltransferase-like"/>
    <property type="match status" value="1"/>
</dbReference>
<name>A0A644YGZ6_9ZZZZ</name>
<dbReference type="InterPro" id="IPR036551">
    <property type="entry name" value="Flavin_trans-like"/>
</dbReference>
<dbReference type="NCBIfam" id="NF006161">
    <property type="entry name" value="PRK08305.1"/>
    <property type="match status" value="1"/>
</dbReference>
<gene>
    <name evidence="2" type="primary">dpaB_2</name>
    <name evidence="2" type="ORF">SDC9_74112</name>
</gene>
<dbReference type="PIRSF" id="PIRSF001390">
    <property type="entry name" value="Dipicolinate_synth_subunit_B"/>
    <property type="match status" value="1"/>
</dbReference>
<evidence type="ECO:0000259" key="1">
    <source>
        <dbReference type="Pfam" id="PF02441"/>
    </source>
</evidence>
<sequence length="199" mass="21236">MTGEILRVGFAFCGSFCTLSKALDALEKVRARYGDIYPIVSERVATTDTRFGPAHEFMREMERICGRRVISTINAAEPIGPQKMLDVLVIAPCTGNTLAKLATGSTDGVVTLAAKAHLRNGRPVVIAVSTNDGLSASARNIGELLVRKNYYFVPFRQDDPVGKATSLVADFSLIPDAITAATEGRQLQPILLGPAATGV</sequence>
<organism evidence="2">
    <name type="scientific">bioreactor metagenome</name>
    <dbReference type="NCBI Taxonomy" id="1076179"/>
    <lineage>
        <taxon>unclassified sequences</taxon>
        <taxon>metagenomes</taxon>
        <taxon>ecological metagenomes</taxon>
    </lineage>
</organism>
<keyword evidence="2" id="KW-0560">Oxidoreductase</keyword>
<dbReference type="InterPro" id="IPR014214">
    <property type="entry name" value="Dipicolinic_acid_synth_B"/>
</dbReference>
<comment type="caution">
    <text evidence="2">The sequence shown here is derived from an EMBL/GenBank/DDBJ whole genome shotgun (WGS) entry which is preliminary data.</text>
</comment>
<reference evidence="2" key="1">
    <citation type="submission" date="2019-08" db="EMBL/GenBank/DDBJ databases">
        <authorList>
            <person name="Kucharzyk K."/>
            <person name="Murdoch R.W."/>
            <person name="Higgins S."/>
            <person name="Loffler F."/>
        </authorList>
    </citation>
    <scope>NUCLEOTIDE SEQUENCE</scope>
</reference>
<evidence type="ECO:0000313" key="2">
    <source>
        <dbReference type="EMBL" id="MPM27599.1"/>
    </source>
</evidence>
<dbReference type="EMBL" id="VSSQ01005036">
    <property type="protein sequence ID" value="MPM27599.1"/>
    <property type="molecule type" value="Genomic_DNA"/>
</dbReference>
<dbReference type="EC" id="1.3.1.-" evidence="2"/>
<proteinExistence type="predicted"/>
<dbReference type="NCBIfam" id="TIGR02852">
    <property type="entry name" value="spore_dpaB"/>
    <property type="match status" value="1"/>
</dbReference>
<accession>A0A644YGZ6</accession>
<feature type="domain" description="Flavoprotein" evidence="1">
    <location>
        <begin position="7"/>
        <end position="167"/>
    </location>
</feature>
<dbReference type="InterPro" id="IPR003382">
    <property type="entry name" value="Flavoprotein"/>
</dbReference>
<dbReference type="GO" id="GO:0016491">
    <property type="term" value="F:oxidoreductase activity"/>
    <property type="evidence" value="ECO:0007669"/>
    <property type="project" value="UniProtKB-KW"/>
</dbReference>
<dbReference type="Pfam" id="PF02441">
    <property type="entry name" value="Flavoprotein"/>
    <property type="match status" value="1"/>
</dbReference>